<evidence type="ECO:0000256" key="1">
    <source>
        <dbReference type="SAM" id="Phobius"/>
    </source>
</evidence>
<evidence type="ECO:0000313" key="2">
    <source>
        <dbReference type="EMBL" id="MDA3614767.1"/>
    </source>
</evidence>
<sequence length="455" mass="53465">MSLKSIRFKISQLAFHLPATVYLLFFAVCLWLGHQWLLKQTVFHEVSLYTQVVKLLVKVTTAFILTILVLSLVSVLVPYVLFLIAKKRGKVKVALSNQHVQNKKQQLQKINFKLSPILQPVFGFLRFRFYYDDAQLSDKFSIVKDKQSKLFSWNKSGWYNWPLPSIKEYQVYKMTVYFEDFFQFFSLSVTEKINQSFYTKPHDLNTLATPPNPKYTNEDNVRIEELRRVEGEYLNYKKFESNDDVRRIVWKIYAKNKELVVRTPEIFDPIAAEIYMYVSFYDSVGVDGLTVMQTRGLNYYKNVLWSVFKTIYTQQPQLHLIMDQPVSNELLTDAMAKTEYNIAVSNWQTNTPLSHLINQQKLSILCISSLSDINEVENILSANGNITVVLAKLTNGMRRGWMTNWITWLFLQEEKDKDKLHTIQWRFSTKRSRIKQNENQLETLCKKMADKVIVI</sequence>
<evidence type="ECO:0008006" key="4">
    <source>
        <dbReference type="Google" id="ProtNLM"/>
    </source>
</evidence>
<organism evidence="2 3">
    <name type="scientific">Polluticaenibacter yanchengensis</name>
    <dbReference type="NCBI Taxonomy" id="3014562"/>
    <lineage>
        <taxon>Bacteria</taxon>
        <taxon>Pseudomonadati</taxon>
        <taxon>Bacteroidota</taxon>
        <taxon>Chitinophagia</taxon>
        <taxon>Chitinophagales</taxon>
        <taxon>Chitinophagaceae</taxon>
        <taxon>Polluticaenibacter</taxon>
    </lineage>
</organism>
<feature type="transmembrane region" description="Helical" evidence="1">
    <location>
        <begin position="62"/>
        <end position="85"/>
    </location>
</feature>
<dbReference type="RefSeq" id="WP_407031091.1">
    <property type="nucleotide sequence ID" value="NZ_JAQGEF010000007.1"/>
</dbReference>
<keyword evidence="1" id="KW-0472">Membrane</keyword>
<dbReference type="EMBL" id="JAQGEF010000007">
    <property type="protein sequence ID" value="MDA3614767.1"/>
    <property type="molecule type" value="Genomic_DNA"/>
</dbReference>
<keyword evidence="1" id="KW-0812">Transmembrane</keyword>
<accession>A0ABT4UIW0</accession>
<gene>
    <name evidence="2" type="ORF">O3P16_08100</name>
</gene>
<reference evidence="2 3" key="1">
    <citation type="submission" date="2022-12" db="EMBL/GenBank/DDBJ databases">
        <title>Chitinophagaceae gen. sp. nov., a new member of the family Chitinophagaceae, isolated from soil in a chemical factory.</title>
        <authorList>
            <person name="Ke Z."/>
        </authorList>
    </citation>
    <scope>NUCLEOTIDE SEQUENCE [LARGE SCALE GENOMIC DNA]</scope>
    <source>
        <strain evidence="2 3">LY-5</strain>
    </source>
</reference>
<protein>
    <recommendedName>
        <fullName evidence="4">DUF58 domain-containing protein</fullName>
    </recommendedName>
</protein>
<comment type="caution">
    <text evidence="2">The sequence shown here is derived from an EMBL/GenBank/DDBJ whole genome shotgun (WGS) entry which is preliminary data.</text>
</comment>
<evidence type="ECO:0000313" key="3">
    <source>
        <dbReference type="Proteomes" id="UP001210231"/>
    </source>
</evidence>
<feature type="transmembrane region" description="Helical" evidence="1">
    <location>
        <begin position="12"/>
        <end position="33"/>
    </location>
</feature>
<dbReference type="Proteomes" id="UP001210231">
    <property type="component" value="Unassembled WGS sequence"/>
</dbReference>
<keyword evidence="3" id="KW-1185">Reference proteome</keyword>
<name>A0ABT4UIW0_9BACT</name>
<keyword evidence="1" id="KW-1133">Transmembrane helix</keyword>
<proteinExistence type="predicted"/>